<dbReference type="SUPFAM" id="SSF56801">
    <property type="entry name" value="Acetyl-CoA synthetase-like"/>
    <property type="match status" value="1"/>
</dbReference>
<sequence>MTEPTSLSPSSRPPATFPQVLSAALRTDPGRPFVTFYDEATGERVELSLTTYANWVAKASSLLVDELGLERGQCLRIDLPAHWLAVVFLGAAWNTGLVVTDAESPDAVVCGAATLPVWQAYGAERPDVPVLACSLLPLGVRFADPLPAGVHDVGVEIWGQPDGFTPWDPPRPDDAATRWADGPETSQEELWAAAAGVPGGSRLLSEVAPASPPGTASVTEPLVSGGSLVLVANADAADAARLDAIASTERVTGRVPRGDTPRPT</sequence>
<comment type="caution">
    <text evidence="1">The sequence shown here is derived from an EMBL/GenBank/DDBJ whole genome shotgun (WGS) entry which is preliminary data.</text>
</comment>
<dbReference type="Proteomes" id="UP001556631">
    <property type="component" value="Unassembled WGS sequence"/>
</dbReference>
<evidence type="ECO:0000313" key="2">
    <source>
        <dbReference type="Proteomes" id="UP001556631"/>
    </source>
</evidence>
<proteinExistence type="predicted"/>
<dbReference type="EMBL" id="JBFPJR010000056">
    <property type="protein sequence ID" value="MEX0429689.1"/>
    <property type="molecule type" value="Genomic_DNA"/>
</dbReference>
<accession>A0ABV3T714</accession>
<dbReference type="InterPro" id="IPR017523">
    <property type="entry name" value="Rv3268"/>
</dbReference>
<protein>
    <submittedName>
        <fullName evidence="1">TIGR03089 family protein</fullName>
    </submittedName>
</protein>
<evidence type="ECO:0000313" key="1">
    <source>
        <dbReference type="EMBL" id="MEX0429689.1"/>
    </source>
</evidence>
<gene>
    <name evidence="1" type="ORF">AB3X52_18885</name>
</gene>
<reference evidence="1 2" key="1">
    <citation type="submission" date="2024-07" db="EMBL/GenBank/DDBJ databases">
        <authorList>
            <person name="Lee S."/>
            <person name="Kang M."/>
        </authorList>
    </citation>
    <scope>NUCLEOTIDE SEQUENCE [LARGE SCALE GENOMIC DNA]</scope>
    <source>
        <strain evidence="1 2">DS6</strain>
    </source>
</reference>
<name>A0ABV3T714_9ACTN</name>
<dbReference type="NCBIfam" id="TIGR03089">
    <property type="entry name" value="TIGR03089 family protein"/>
    <property type="match status" value="1"/>
</dbReference>
<organism evidence="1 2">
    <name type="scientific">Nocardioides eburneus</name>
    <dbReference type="NCBI Taxonomy" id="3231482"/>
    <lineage>
        <taxon>Bacteria</taxon>
        <taxon>Bacillati</taxon>
        <taxon>Actinomycetota</taxon>
        <taxon>Actinomycetes</taxon>
        <taxon>Propionibacteriales</taxon>
        <taxon>Nocardioidaceae</taxon>
        <taxon>Nocardioides</taxon>
    </lineage>
</organism>
<dbReference type="RefSeq" id="WP_367995656.1">
    <property type="nucleotide sequence ID" value="NZ_JBFPJR010000056.1"/>
</dbReference>
<keyword evidence="2" id="KW-1185">Reference proteome</keyword>